<proteinExistence type="predicted"/>
<dbReference type="EMBL" id="LR797436">
    <property type="protein sequence ID" value="CAB4215863.1"/>
    <property type="molecule type" value="Genomic_DNA"/>
</dbReference>
<dbReference type="EMBL" id="LR796797">
    <property type="protein sequence ID" value="CAB4166850.1"/>
    <property type="molecule type" value="Genomic_DNA"/>
</dbReference>
<evidence type="ECO:0000313" key="6">
    <source>
        <dbReference type="EMBL" id="CAB4215863.1"/>
    </source>
</evidence>
<name>A0A6J5QDY8_9CAUD</name>
<dbReference type="EMBL" id="LR797339">
    <property type="protein sequence ID" value="CAB4204134.1"/>
    <property type="molecule type" value="Genomic_DNA"/>
</dbReference>
<dbReference type="EMBL" id="LR796892">
    <property type="protein sequence ID" value="CAB4173415.1"/>
    <property type="molecule type" value="Genomic_DNA"/>
</dbReference>
<protein>
    <submittedName>
        <fullName evidence="4">Uncharacterized protein</fullName>
    </submittedName>
</protein>
<feature type="region of interest" description="Disordered" evidence="1">
    <location>
        <begin position="50"/>
        <end position="71"/>
    </location>
</feature>
<evidence type="ECO:0000313" key="5">
    <source>
        <dbReference type="EMBL" id="CAB4204134.1"/>
    </source>
</evidence>
<accession>A0A6J5QDY8</accession>
<gene>
    <name evidence="4" type="ORF">UFOVP1023_44</name>
    <name evidence="5" type="ORF">UFOVP1383_33</name>
    <name evidence="6" type="ORF">UFOVP1477_15</name>
    <name evidence="2" type="ORF">UFOVP848_8</name>
    <name evidence="3" type="ORF">UFOVP945_57</name>
</gene>
<dbReference type="EMBL" id="LR796982">
    <property type="protein sequence ID" value="CAB4179671.1"/>
    <property type="molecule type" value="Genomic_DNA"/>
</dbReference>
<sequence>MKYALAWAGQPGQFVAGFPAQDLELESLEDAVSLVRGGCYTTTDREVLSLVEGDQDKPAARKTRRTPQGEE</sequence>
<reference evidence="4" key="1">
    <citation type="submission" date="2020-05" db="EMBL/GenBank/DDBJ databases">
        <authorList>
            <person name="Chiriac C."/>
            <person name="Salcher M."/>
            <person name="Ghai R."/>
            <person name="Kavagutti S V."/>
        </authorList>
    </citation>
    <scope>NUCLEOTIDE SEQUENCE</scope>
</reference>
<evidence type="ECO:0000256" key="1">
    <source>
        <dbReference type="SAM" id="MobiDB-lite"/>
    </source>
</evidence>
<evidence type="ECO:0000313" key="3">
    <source>
        <dbReference type="EMBL" id="CAB4173415.1"/>
    </source>
</evidence>
<evidence type="ECO:0000313" key="4">
    <source>
        <dbReference type="EMBL" id="CAB4179671.1"/>
    </source>
</evidence>
<organism evidence="4">
    <name type="scientific">uncultured Caudovirales phage</name>
    <dbReference type="NCBI Taxonomy" id="2100421"/>
    <lineage>
        <taxon>Viruses</taxon>
        <taxon>Duplodnaviria</taxon>
        <taxon>Heunggongvirae</taxon>
        <taxon>Uroviricota</taxon>
        <taxon>Caudoviricetes</taxon>
        <taxon>Peduoviridae</taxon>
        <taxon>Maltschvirus</taxon>
        <taxon>Maltschvirus maltsch</taxon>
    </lineage>
</organism>
<evidence type="ECO:0000313" key="2">
    <source>
        <dbReference type="EMBL" id="CAB4166850.1"/>
    </source>
</evidence>